<accession>A0A0D3JYS0</accession>
<feature type="chain" id="PRO_5044231687" evidence="1">
    <location>
        <begin position="23"/>
        <end position="371"/>
    </location>
</feature>
<sequence length="371" mass="39003">MQACARFFACVLLAARLTFSAGSEHIEVPGGTGSCSDDEPPAAAKIVKMNGAELGVAVAKWATVDFEETSALFMRVGMLGALANASQEMDALLEAADGQALPALIHSVTRHSCGELVGERRLPGGMLIEAALTALGTVSTHGRKESYARLARSTRLAELGALNATVLAMDSSGLDPTACAQAWGIQQAGTHIIASVCASDNVEALGLPGNVTDAEAMTRLQSEASFRREAAASAGAVETIIRTIAALRDCTDDCGLRDKRAWNLLKVALRALRRIVTGDAGKQRRARAAAEQVIPAIVGALDTAIFRSPEMTPMGLVQLANATKAALMGQDDSEGEVDPAIERAWQDEVGRRPELQTKLQEVADELQTLTS</sequence>
<evidence type="ECO:0000256" key="1">
    <source>
        <dbReference type="SAM" id="SignalP"/>
    </source>
</evidence>
<dbReference type="AlphaFoldDB" id="A0A0D3JYS0"/>
<dbReference type="Proteomes" id="UP000013827">
    <property type="component" value="Unassembled WGS sequence"/>
</dbReference>
<evidence type="ECO:0000313" key="2">
    <source>
        <dbReference type="EnsemblProtists" id="EOD28655"/>
    </source>
</evidence>
<dbReference type="HOGENOM" id="CLU_746879_0_0_1"/>
<feature type="signal peptide" evidence="1">
    <location>
        <begin position="1"/>
        <end position="22"/>
    </location>
</feature>
<dbReference type="PaxDb" id="2903-EOD28655"/>
<name>A0A0D3JYS0_EMIH1</name>
<reference evidence="2" key="2">
    <citation type="submission" date="2024-10" db="UniProtKB">
        <authorList>
            <consortium name="EnsemblProtists"/>
        </authorList>
    </citation>
    <scope>IDENTIFICATION</scope>
</reference>
<dbReference type="GeneID" id="17274200"/>
<keyword evidence="3" id="KW-1185">Reference proteome</keyword>
<reference evidence="3" key="1">
    <citation type="journal article" date="2013" name="Nature">
        <title>Pan genome of the phytoplankton Emiliania underpins its global distribution.</title>
        <authorList>
            <person name="Read B.A."/>
            <person name="Kegel J."/>
            <person name="Klute M.J."/>
            <person name="Kuo A."/>
            <person name="Lefebvre S.C."/>
            <person name="Maumus F."/>
            <person name="Mayer C."/>
            <person name="Miller J."/>
            <person name="Monier A."/>
            <person name="Salamov A."/>
            <person name="Young J."/>
            <person name="Aguilar M."/>
            <person name="Claverie J.M."/>
            <person name="Frickenhaus S."/>
            <person name="Gonzalez K."/>
            <person name="Herman E.K."/>
            <person name="Lin Y.C."/>
            <person name="Napier J."/>
            <person name="Ogata H."/>
            <person name="Sarno A.F."/>
            <person name="Shmutz J."/>
            <person name="Schroeder D."/>
            <person name="de Vargas C."/>
            <person name="Verret F."/>
            <person name="von Dassow P."/>
            <person name="Valentin K."/>
            <person name="Van de Peer Y."/>
            <person name="Wheeler G."/>
            <person name="Dacks J.B."/>
            <person name="Delwiche C.F."/>
            <person name="Dyhrman S.T."/>
            <person name="Glockner G."/>
            <person name="John U."/>
            <person name="Richards T."/>
            <person name="Worden A.Z."/>
            <person name="Zhang X."/>
            <person name="Grigoriev I.V."/>
            <person name="Allen A.E."/>
            <person name="Bidle K."/>
            <person name="Borodovsky M."/>
            <person name="Bowler C."/>
            <person name="Brownlee C."/>
            <person name="Cock J.M."/>
            <person name="Elias M."/>
            <person name="Gladyshev V.N."/>
            <person name="Groth M."/>
            <person name="Guda C."/>
            <person name="Hadaegh A."/>
            <person name="Iglesias-Rodriguez M.D."/>
            <person name="Jenkins J."/>
            <person name="Jones B.M."/>
            <person name="Lawson T."/>
            <person name="Leese F."/>
            <person name="Lindquist E."/>
            <person name="Lobanov A."/>
            <person name="Lomsadze A."/>
            <person name="Malik S.B."/>
            <person name="Marsh M.E."/>
            <person name="Mackinder L."/>
            <person name="Mock T."/>
            <person name="Mueller-Roeber B."/>
            <person name="Pagarete A."/>
            <person name="Parker M."/>
            <person name="Probert I."/>
            <person name="Quesneville H."/>
            <person name="Raines C."/>
            <person name="Rensing S.A."/>
            <person name="Riano-Pachon D.M."/>
            <person name="Richier S."/>
            <person name="Rokitta S."/>
            <person name="Shiraiwa Y."/>
            <person name="Soanes D.M."/>
            <person name="van der Giezen M."/>
            <person name="Wahlund T.M."/>
            <person name="Williams B."/>
            <person name="Wilson W."/>
            <person name="Wolfe G."/>
            <person name="Wurch L.L."/>
        </authorList>
    </citation>
    <scope>NUCLEOTIDE SEQUENCE</scope>
</reference>
<dbReference type="EnsemblProtists" id="EOD28655">
    <property type="protein sequence ID" value="EOD28655"/>
    <property type="gene ID" value="EMIHUDRAFT_114166"/>
</dbReference>
<dbReference type="KEGG" id="ehx:EMIHUDRAFT_114166"/>
<dbReference type="RefSeq" id="XP_005781084.1">
    <property type="nucleotide sequence ID" value="XM_005781027.1"/>
</dbReference>
<organism evidence="2 3">
    <name type="scientific">Emiliania huxleyi (strain CCMP1516)</name>
    <dbReference type="NCBI Taxonomy" id="280463"/>
    <lineage>
        <taxon>Eukaryota</taxon>
        <taxon>Haptista</taxon>
        <taxon>Haptophyta</taxon>
        <taxon>Prymnesiophyceae</taxon>
        <taxon>Isochrysidales</taxon>
        <taxon>Noelaerhabdaceae</taxon>
        <taxon>Emiliania</taxon>
    </lineage>
</organism>
<proteinExistence type="predicted"/>
<protein>
    <submittedName>
        <fullName evidence="2">Uncharacterized protein</fullName>
    </submittedName>
</protein>
<keyword evidence="1" id="KW-0732">Signal</keyword>
<evidence type="ECO:0000313" key="3">
    <source>
        <dbReference type="Proteomes" id="UP000013827"/>
    </source>
</evidence>